<evidence type="ECO:0000313" key="2">
    <source>
        <dbReference type="EMBL" id="SFX63216.1"/>
    </source>
</evidence>
<evidence type="ECO:0000313" key="3">
    <source>
        <dbReference type="Proteomes" id="UP000182350"/>
    </source>
</evidence>
<proteinExistence type="predicted"/>
<keyword evidence="1" id="KW-0472">Membrane</keyword>
<keyword evidence="1" id="KW-1133">Transmembrane helix</keyword>
<dbReference type="STRING" id="1122209.SAMN02745752_02326"/>
<dbReference type="Proteomes" id="UP000182350">
    <property type="component" value="Unassembled WGS sequence"/>
</dbReference>
<dbReference type="OrthoDB" id="6876685at2"/>
<feature type="transmembrane region" description="Helical" evidence="1">
    <location>
        <begin position="25"/>
        <end position="41"/>
    </location>
</feature>
<feature type="transmembrane region" description="Helical" evidence="1">
    <location>
        <begin position="140"/>
        <end position="165"/>
    </location>
</feature>
<protein>
    <submittedName>
        <fullName evidence="2">Uncharacterized protein</fullName>
    </submittedName>
</protein>
<reference evidence="2 3" key="1">
    <citation type="submission" date="2016-11" db="EMBL/GenBank/DDBJ databases">
        <authorList>
            <person name="Jaros S."/>
            <person name="Januszkiewicz K."/>
            <person name="Wedrychowicz H."/>
        </authorList>
    </citation>
    <scope>NUCLEOTIDE SEQUENCE [LARGE SCALE GENOMIC DNA]</scope>
    <source>
        <strain evidence="2 3">DSM 21637</strain>
    </source>
</reference>
<evidence type="ECO:0000256" key="1">
    <source>
        <dbReference type="SAM" id="Phobius"/>
    </source>
</evidence>
<name>A0A1K1YN21_9GAMM</name>
<sequence>MLLLIRLAIFALLLAWVLLPVTVQGWLVLPVWVLVSWLIFITRLEVVRTRRCVWLNQYLAPGSLLQQRLQTGWIAALGQLLLALLLGLLFIVQLLVSDGWFWWLLVLSLLLLVWVEPLITRLLAGQVRREYLPVLTRRCSGWLVAGLLMLVMLLVRLQMAQPWLIDLSWREALLLQLRMQGEPGVLALLIRLSQSLDITWQWLLQNALGSRADSGWLAVLAWSTLFGLQAALCLAWVQLLTGLQLLMATPKKIGRSLDHAQQDN</sequence>
<accession>A0A1K1YN21</accession>
<keyword evidence="3" id="KW-1185">Reference proteome</keyword>
<feature type="transmembrane region" description="Helical" evidence="1">
    <location>
        <begin position="216"/>
        <end position="237"/>
    </location>
</feature>
<dbReference type="EMBL" id="FPJW01000008">
    <property type="protein sequence ID" value="SFX63216.1"/>
    <property type="molecule type" value="Genomic_DNA"/>
</dbReference>
<dbReference type="AlphaFoldDB" id="A0A1K1YN21"/>
<organism evidence="2 3">
    <name type="scientific">Marinospirillum alkaliphilum DSM 21637</name>
    <dbReference type="NCBI Taxonomy" id="1122209"/>
    <lineage>
        <taxon>Bacteria</taxon>
        <taxon>Pseudomonadati</taxon>
        <taxon>Pseudomonadota</taxon>
        <taxon>Gammaproteobacteria</taxon>
        <taxon>Oceanospirillales</taxon>
        <taxon>Oceanospirillaceae</taxon>
        <taxon>Marinospirillum</taxon>
    </lineage>
</organism>
<gene>
    <name evidence="2" type="ORF">SAMN02745752_02326</name>
</gene>
<dbReference type="RefSeq" id="WP_072326656.1">
    <property type="nucleotide sequence ID" value="NZ_FPJW01000008.1"/>
</dbReference>
<keyword evidence="1" id="KW-0812">Transmembrane</keyword>
<feature type="transmembrane region" description="Helical" evidence="1">
    <location>
        <begin position="73"/>
        <end position="94"/>
    </location>
</feature>
<feature type="transmembrane region" description="Helical" evidence="1">
    <location>
        <begin position="100"/>
        <end position="119"/>
    </location>
</feature>